<dbReference type="Pfam" id="PF02628">
    <property type="entry name" value="COX15-CtaA"/>
    <property type="match status" value="1"/>
</dbReference>
<feature type="transmembrane region" description="Helical" evidence="12">
    <location>
        <begin position="278"/>
        <end position="297"/>
    </location>
</feature>
<organism evidence="13">
    <name type="scientific">freshwater metagenome</name>
    <dbReference type="NCBI Taxonomy" id="449393"/>
    <lineage>
        <taxon>unclassified sequences</taxon>
        <taxon>metagenomes</taxon>
        <taxon>ecological metagenomes</taxon>
    </lineage>
</organism>
<evidence type="ECO:0000256" key="9">
    <source>
        <dbReference type="ARBA" id="ARBA00023136"/>
    </source>
</evidence>
<keyword evidence="10" id="KW-1015">Disulfide bond</keyword>
<gene>
    <name evidence="13" type="ORF">UFOPK3522_01502</name>
</gene>
<keyword evidence="8" id="KW-0350">Heme biosynthesis</keyword>
<dbReference type="InterPro" id="IPR003780">
    <property type="entry name" value="COX15/CtaA_fam"/>
</dbReference>
<evidence type="ECO:0000256" key="2">
    <source>
        <dbReference type="ARBA" id="ARBA00022475"/>
    </source>
</evidence>
<dbReference type="InterPro" id="IPR050450">
    <property type="entry name" value="COX15/CtaA_HemeA_synthase"/>
</dbReference>
<evidence type="ECO:0000256" key="6">
    <source>
        <dbReference type="ARBA" id="ARBA00023002"/>
    </source>
</evidence>
<feature type="transmembrane region" description="Helical" evidence="12">
    <location>
        <begin position="20"/>
        <end position="40"/>
    </location>
</feature>
<feature type="transmembrane region" description="Helical" evidence="12">
    <location>
        <begin position="218"/>
        <end position="240"/>
    </location>
</feature>
<sequence length="308" mass="32942">MLSTFRENGYTISAEAYRRIAYTALVSLWLIVLTGAAVRLTGSGLGCPDWPKCYGGVVAPGQLHAWIEYGNRLISGFVGLAAIAAGILAWRRRPFRWELALFGALLPLGVLAQIGLGALTVKNDLAPGFVMSHYVLSMLILDAAFALAWCSTYEPGERERSTDRLGVWAVRCLLPVGALTIAVGTAVTAAGPHAGGAGTGDVIKRLDFRGADTLSWLVYRHGTLAIIFLISVIAVTLLLMRPGGDRRAVRPLTVLIGLLIAQAALGIAQYNLAVPAELVWLHVLMATIVWLTMLWSVGRAGRLASRTA</sequence>
<evidence type="ECO:0000256" key="3">
    <source>
        <dbReference type="ARBA" id="ARBA00022692"/>
    </source>
</evidence>
<name>A0A6J5ZZC3_9ZZZZ</name>
<keyword evidence="9 12" id="KW-0472">Membrane</keyword>
<dbReference type="GO" id="GO:0016020">
    <property type="term" value="C:membrane"/>
    <property type="evidence" value="ECO:0007669"/>
    <property type="project" value="UniProtKB-SubCell"/>
</dbReference>
<proteinExistence type="predicted"/>
<dbReference type="GO" id="GO:0016491">
    <property type="term" value="F:oxidoreductase activity"/>
    <property type="evidence" value="ECO:0007669"/>
    <property type="project" value="UniProtKB-KW"/>
</dbReference>
<dbReference type="EMBL" id="CAESAO010000173">
    <property type="protein sequence ID" value="CAB4346868.1"/>
    <property type="molecule type" value="Genomic_DNA"/>
</dbReference>
<keyword evidence="6" id="KW-0560">Oxidoreductase</keyword>
<keyword evidence="4" id="KW-0479">Metal-binding</keyword>
<keyword evidence="2" id="KW-1003">Cell membrane</keyword>
<reference evidence="13" key="1">
    <citation type="submission" date="2020-05" db="EMBL/GenBank/DDBJ databases">
        <authorList>
            <person name="Chiriac C."/>
            <person name="Salcher M."/>
            <person name="Ghai R."/>
            <person name="Kavagutti S V."/>
        </authorList>
    </citation>
    <scope>NUCLEOTIDE SEQUENCE</scope>
</reference>
<comment type="pathway">
    <text evidence="11">Porphyrin-containing compound metabolism.</text>
</comment>
<evidence type="ECO:0000256" key="7">
    <source>
        <dbReference type="ARBA" id="ARBA00023004"/>
    </source>
</evidence>
<protein>
    <submittedName>
        <fullName evidence="13">Unannotated protein</fullName>
    </submittedName>
</protein>
<dbReference type="GO" id="GO:0006784">
    <property type="term" value="P:heme A biosynthetic process"/>
    <property type="evidence" value="ECO:0007669"/>
    <property type="project" value="InterPro"/>
</dbReference>
<evidence type="ECO:0000256" key="11">
    <source>
        <dbReference type="ARBA" id="ARBA00023444"/>
    </source>
</evidence>
<dbReference type="AlphaFoldDB" id="A0A6J5ZZC3"/>
<dbReference type="PANTHER" id="PTHR35457">
    <property type="entry name" value="HEME A SYNTHASE"/>
    <property type="match status" value="1"/>
</dbReference>
<evidence type="ECO:0000256" key="8">
    <source>
        <dbReference type="ARBA" id="ARBA00023133"/>
    </source>
</evidence>
<feature type="transmembrane region" description="Helical" evidence="12">
    <location>
        <begin position="252"/>
        <end position="272"/>
    </location>
</feature>
<evidence type="ECO:0000256" key="10">
    <source>
        <dbReference type="ARBA" id="ARBA00023157"/>
    </source>
</evidence>
<keyword evidence="5 12" id="KW-1133">Transmembrane helix</keyword>
<evidence type="ECO:0000256" key="12">
    <source>
        <dbReference type="SAM" id="Phobius"/>
    </source>
</evidence>
<evidence type="ECO:0000256" key="4">
    <source>
        <dbReference type="ARBA" id="ARBA00022723"/>
    </source>
</evidence>
<evidence type="ECO:0000256" key="1">
    <source>
        <dbReference type="ARBA" id="ARBA00004141"/>
    </source>
</evidence>
<evidence type="ECO:0000313" key="13">
    <source>
        <dbReference type="EMBL" id="CAB4346868.1"/>
    </source>
</evidence>
<comment type="subcellular location">
    <subcellularLocation>
        <location evidence="1">Membrane</location>
        <topology evidence="1">Multi-pass membrane protein</topology>
    </subcellularLocation>
</comment>
<feature type="transmembrane region" description="Helical" evidence="12">
    <location>
        <begin position="165"/>
        <end position="187"/>
    </location>
</feature>
<dbReference type="PANTHER" id="PTHR35457:SF1">
    <property type="entry name" value="HEME A SYNTHASE"/>
    <property type="match status" value="1"/>
</dbReference>
<feature type="transmembrane region" description="Helical" evidence="12">
    <location>
        <begin position="73"/>
        <end position="90"/>
    </location>
</feature>
<evidence type="ECO:0000256" key="5">
    <source>
        <dbReference type="ARBA" id="ARBA00022989"/>
    </source>
</evidence>
<feature type="transmembrane region" description="Helical" evidence="12">
    <location>
        <begin position="99"/>
        <end position="121"/>
    </location>
</feature>
<keyword evidence="3 12" id="KW-0812">Transmembrane</keyword>
<keyword evidence="7" id="KW-0408">Iron</keyword>
<dbReference type="GO" id="GO:0046872">
    <property type="term" value="F:metal ion binding"/>
    <property type="evidence" value="ECO:0007669"/>
    <property type="project" value="UniProtKB-KW"/>
</dbReference>
<accession>A0A6J5ZZC3</accession>
<feature type="transmembrane region" description="Helical" evidence="12">
    <location>
        <begin position="133"/>
        <end position="153"/>
    </location>
</feature>